<dbReference type="Gene3D" id="3.40.630.190">
    <property type="entry name" value="LCP protein"/>
    <property type="match status" value="1"/>
</dbReference>
<reference evidence="6" key="1">
    <citation type="journal article" date="2019" name="Int. J. Syst. Evol. Microbiol.">
        <title>The Global Catalogue of Microorganisms (GCM) 10K type strain sequencing project: providing services to taxonomists for standard genome sequencing and annotation.</title>
        <authorList>
            <consortium name="The Broad Institute Genomics Platform"/>
            <consortium name="The Broad Institute Genome Sequencing Center for Infectious Disease"/>
            <person name="Wu L."/>
            <person name="Ma J."/>
        </authorList>
    </citation>
    <scope>NUCLEOTIDE SEQUENCE [LARGE SCALE GENOMIC DNA]</scope>
    <source>
        <strain evidence="6">JCM 32206</strain>
    </source>
</reference>
<dbReference type="PANTHER" id="PTHR33392">
    <property type="entry name" value="POLYISOPRENYL-TEICHOIC ACID--PEPTIDOGLYCAN TEICHOIC ACID TRANSFERASE TAGU"/>
    <property type="match status" value="1"/>
</dbReference>
<feature type="transmembrane region" description="Helical" evidence="3">
    <location>
        <begin position="188"/>
        <end position="206"/>
    </location>
</feature>
<dbReference type="Pfam" id="PF03816">
    <property type="entry name" value="LytR_cpsA_psr"/>
    <property type="match status" value="1"/>
</dbReference>
<proteinExistence type="inferred from homology"/>
<feature type="compositionally biased region" description="Pro residues" evidence="2">
    <location>
        <begin position="49"/>
        <end position="62"/>
    </location>
</feature>
<dbReference type="EMBL" id="BAABFB010000059">
    <property type="protein sequence ID" value="GAA4484595.1"/>
    <property type="molecule type" value="Genomic_DNA"/>
</dbReference>
<dbReference type="InterPro" id="IPR004474">
    <property type="entry name" value="LytR_CpsA_psr"/>
</dbReference>
<feature type="compositionally biased region" description="Basic and acidic residues" evidence="2">
    <location>
        <begin position="1"/>
        <end position="24"/>
    </location>
</feature>
<organism evidence="5 6">
    <name type="scientific">Rhodococcus olei</name>
    <dbReference type="NCBI Taxonomy" id="2161675"/>
    <lineage>
        <taxon>Bacteria</taxon>
        <taxon>Bacillati</taxon>
        <taxon>Actinomycetota</taxon>
        <taxon>Actinomycetes</taxon>
        <taxon>Mycobacteriales</taxon>
        <taxon>Nocardiaceae</taxon>
        <taxon>Rhodococcus</taxon>
    </lineage>
</organism>
<comment type="similarity">
    <text evidence="1">Belongs to the LytR/CpsA/Psr (LCP) family.</text>
</comment>
<feature type="domain" description="Cell envelope-related transcriptional attenuator" evidence="4">
    <location>
        <begin position="260"/>
        <end position="402"/>
    </location>
</feature>
<feature type="compositionally biased region" description="Basic and acidic residues" evidence="2">
    <location>
        <begin position="68"/>
        <end position="82"/>
    </location>
</feature>
<keyword evidence="3" id="KW-0472">Membrane</keyword>
<evidence type="ECO:0000313" key="6">
    <source>
        <dbReference type="Proteomes" id="UP001501183"/>
    </source>
</evidence>
<name>A0ABP8PDT6_9NOCA</name>
<gene>
    <name evidence="5" type="ORF">GCM10023094_38080</name>
</gene>
<protein>
    <submittedName>
        <fullName evidence="5">LCP family protein</fullName>
    </submittedName>
</protein>
<dbReference type="Proteomes" id="UP001501183">
    <property type="component" value="Unassembled WGS sequence"/>
</dbReference>
<dbReference type="PANTHER" id="PTHR33392:SF6">
    <property type="entry name" value="POLYISOPRENYL-TEICHOIC ACID--PEPTIDOGLYCAN TEICHOIC ACID TRANSFERASE TAGU"/>
    <property type="match status" value="1"/>
</dbReference>
<evidence type="ECO:0000313" key="5">
    <source>
        <dbReference type="EMBL" id="GAA4484595.1"/>
    </source>
</evidence>
<keyword evidence="3" id="KW-1133">Transmembrane helix</keyword>
<evidence type="ECO:0000256" key="1">
    <source>
        <dbReference type="ARBA" id="ARBA00006068"/>
    </source>
</evidence>
<evidence type="ECO:0000259" key="4">
    <source>
        <dbReference type="Pfam" id="PF03816"/>
    </source>
</evidence>
<feature type="region of interest" description="Disordered" evidence="2">
    <location>
        <begin position="1"/>
        <end position="181"/>
    </location>
</feature>
<sequence length="494" mass="52274">MNGDNPRYRDARDPAAGHGGDPRRAQSWGPGPAPRGAGGPQAAGGRVPPQYPQRRPVPPPRGGAPVDPRQERYRGGPADPRRSAPPTPEGTQVIRRDGRPAAPERAWSREPEPSPRAGRPAAPQRPPHGSASGYAPTQTPQPYADARRPRSGTPVPPPPPARPGRPASTPPAGPSRPPRRPAHWGRRIGLILLALLVVAAGSVVYLDRSLNRIDALADYPGRVGDTPGTNWLLVGSDSRTGLTAEQEQELSTGGELDSQRTDTILVVHIPKSGPATMVSIPRDSYVPIPGNGRDKINASFAIGGPQLLVQTVEQATGLRMDHYAEIGFGGFAGLVDAIGGVDLCVPYPIDDPLAGVTLQPGCQELTGAQALGFVRSRATPLADLDRMNNQRTFMAALLAKATSIGTLVNPFRLWPLITKSAGSLQVDDGDHLWNLAGLAWAMRGDLVTTTVPVGGFEDVAGSGNVLLWDRERASRFFDALANDEPVPADLITSN</sequence>
<keyword evidence="3" id="KW-0812">Transmembrane</keyword>
<comment type="caution">
    <text evidence="5">The sequence shown here is derived from an EMBL/GenBank/DDBJ whole genome shotgun (WGS) entry which is preliminary data.</text>
</comment>
<dbReference type="InterPro" id="IPR050922">
    <property type="entry name" value="LytR/CpsA/Psr_CW_biosynth"/>
</dbReference>
<evidence type="ECO:0000256" key="3">
    <source>
        <dbReference type="SAM" id="Phobius"/>
    </source>
</evidence>
<keyword evidence="6" id="KW-1185">Reference proteome</keyword>
<dbReference type="NCBIfam" id="TIGR00350">
    <property type="entry name" value="lytR_cpsA_psr"/>
    <property type="match status" value="1"/>
</dbReference>
<evidence type="ECO:0000256" key="2">
    <source>
        <dbReference type="SAM" id="MobiDB-lite"/>
    </source>
</evidence>
<accession>A0ABP8PDT6</accession>
<feature type="compositionally biased region" description="Pro residues" evidence="2">
    <location>
        <begin position="154"/>
        <end position="176"/>
    </location>
</feature>